<dbReference type="InterPro" id="IPR035093">
    <property type="entry name" value="RelE/ParE_toxin_dom_sf"/>
</dbReference>
<evidence type="ECO:0000313" key="2">
    <source>
        <dbReference type="EMBL" id="TCO75501.1"/>
    </source>
</evidence>
<name>A0A4R2KMY7_9GAMM</name>
<proteinExistence type="predicted"/>
<evidence type="ECO:0000256" key="1">
    <source>
        <dbReference type="ARBA" id="ARBA00022649"/>
    </source>
</evidence>
<dbReference type="Gene3D" id="3.30.2310.20">
    <property type="entry name" value="RelE-like"/>
    <property type="match status" value="1"/>
</dbReference>
<protein>
    <submittedName>
        <fullName evidence="2">Toxin ParE1/3/4</fullName>
    </submittedName>
</protein>
<dbReference type="InterPro" id="IPR007712">
    <property type="entry name" value="RelE/ParE_toxin"/>
</dbReference>
<dbReference type="Proteomes" id="UP000294980">
    <property type="component" value="Unassembled WGS sequence"/>
</dbReference>
<sequence length="107" mass="12130">MRGYRLTPQAERTLEAIILWTIENFGIDQAESYKNQLINRLSALAADELPHGISCNSLLAGEREVDDLEYYREGRHFIIYRNTKGGLLVLDFIHGSRNLPAILAELG</sequence>
<keyword evidence="3" id="KW-1185">Reference proteome</keyword>
<dbReference type="EMBL" id="SLWX01000008">
    <property type="protein sequence ID" value="TCO75501.1"/>
    <property type="molecule type" value="Genomic_DNA"/>
</dbReference>
<dbReference type="RefSeq" id="WP_117317997.1">
    <property type="nucleotide sequence ID" value="NZ_QQSW01000010.1"/>
</dbReference>
<evidence type="ECO:0000313" key="3">
    <source>
        <dbReference type="Proteomes" id="UP000294980"/>
    </source>
</evidence>
<keyword evidence="1" id="KW-1277">Toxin-antitoxin system</keyword>
<dbReference type="OrthoDB" id="516834at2"/>
<comment type="caution">
    <text evidence="2">The sequence shown here is derived from an EMBL/GenBank/DDBJ whole genome shotgun (WGS) entry which is preliminary data.</text>
</comment>
<dbReference type="Pfam" id="PF05016">
    <property type="entry name" value="ParE_toxin"/>
    <property type="match status" value="1"/>
</dbReference>
<dbReference type="AlphaFoldDB" id="A0A4R2KMY7"/>
<accession>A0A4R2KMY7</accession>
<organism evidence="2 3">
    <name type="scientific">Chromatocurvus halotolerans</name>
    <dbReference type="NCBI Taxonomy" id="1132028"/>
    <lineage>
        <taxon>Bacteria</taxon>
        <taxon>Pseudomonadati</taxon>
        <taxon>Pseudomonadota</taxon>
        <taxon>Gammaproteobacteria</taxon>
        <taxon>Cellvibrionales</taxon>
        <taxon>Halieaceae</taxon>
        <taxon>Chromatocurvus</taxon>
    </lineage>
</organism>
<gene>
    <name evidence="2" type="ORF">EV688_10867</name>
</gene>
<reference evidence="2 3" key="1">
    <citation type="submission" date="2019-03" db="EMBL/GenBank/DDBJ databases">
        <title>Genomic Encyclopedia of Type Strains, Phase IV (KMG-IV): sequencing the most valuable type-strain genomes for metagenomic binning, comparative biology and taxonomic classification.</title>
        <authorList>
            <person name="Goeker M."/>
        </authorList>
    </citation>
    <scope>NUCLEOTIDE SEQUENCE [LARGE SCALE GENOMIC DNA]</scope>
    <source>
        <strain evidence="2 3">DSM 23344</strain>
    </source>
</reference>